<dbReference type="PANTHER" id="PTHR36437:SF2">
    <property type="entry name" value="GLYOXALASE_BLEOMYCIN RESISTANCE PROTEIN_DIOXYGENASE"/>
    <property type="match status" value="1"/>
</dbReference>
<dbReference type="Gene3D" id="3.10.180.10">
    <property type="entry name" value="2,3-Dihydroxybiphenyl 1,2-Dioxygenase, domain 1"/>
    <property type="match status" value="1"/>
</dbReference>
<reference evidence="2 3" key="1">
    <citation type="submission" date="2016-09" db="EMBL/GenBank/DDBJ databases">
        <title>Metabolic pathway, cell adaptation mechanisms and a novel monoxygenase revealed through proteogenomic-transcription analysis of a Sphingomonas haloaromaticamans strain degrading the fungicide ortho-phenylphenol.</title>
        <authorList>
            <person name="Perruchon C."/>
            <person name="Papadopoulou E.S."/>
            <person name="Rousidou C."/>
            <person name="Vasileiadis S."/>
            <person name="Tanou G."/>
            <person name="Amoutzias G."/>
            <person name="Molassiotis A."/>
            <person name="Karpouzas D.G."/>
        </authorList>
    </citation>
    <scope>NUCLEOTIDE SEQUENCE [LARGE SCALE GENOMIC DNA]</scope>
    <source>
        <strain evidence="2 3">P3</strain>
    </source>
</reference>
<proteinExistence type="predicted"/>
<accession>A0A1S1H9Q2</accession>
<feature type="domain" description="VOC" evidence="1">
    <location>
        <begin position="2"/>
        <end position="117"/>
    </location>
</feature>
<evidence type="ECO:0000259" key="1">
    <source>
        <dbReference type="PROSITE" id="PS51819"/>
    </source>
</evidence>
<dbReference type="RefSeq" id="WP_015458862.1">
    <property type="nucleotide sequence ID" value="NZ_MIPT01000001.1"/>
</dbReference>
<keyword evidence="3" id="KW-1185">Reference proteome</keyword>
<sequence length="119" mass="12806">MPIAIVSIPVADQARARGFYTDIMGFAVMRDEAMGPDSRWIQLQPPGGGASITLVNWFDAMPPGCQQGLMLGVPDIEAEHARLAGLGVEVAPIRKEAWGRYTMVADPDGNRWVVAELAA</sequence>
<dbReference type="OrthoDB" id="9796521at2"/>
<dbReference type="Pfam" id="PF00903">
    <property type="entry name" value="Glyoxalase"/>
    <property type="match status" value="1"/>
</dbReference>
<dbReference type="EMBL" id="MIPT01000001">
    <property type="protein sequence ID" value="OHT18181.1"/>
    <property type="molecule type" value="Genomic_DNA"/>
</dbReference>
<name>A0A1S1H9Q2_9SPHN</name>
<protein>
    <submittedName>
        <fullName evidence="2">Glyoxalase-like domain protein</fullName>
    </submittedName>
</protein>
<dbReference type="Proteomes" id="UP000179467">
    <property type="component" value="Unassembled WGS sequence"/>
</dbReference>
<dbReference type="AlphaFoldDB" id="A0A1S1H9Q2"/>
<dbReference type="InterPro" id="IPR037523">
    <property type="entry name" value="VOC_core"/>
</dbReference>
<dbReference type="InterPro" id="IPR029068">
    <property type="entry name" value="Glyas_Bleomycin-R_OHBP_Dase"/>
</dbReference>
<evidence type="ECO:0000313" key="3">
    <source>
        <dbReference type="Proteomes" id="UP000179467"/>
    </source>
</evidence>
<comment type="caution">
    <text evidence="2">The sequence shown here is derived from an EMBL/GenBank/DDBJ whole genome shotgun (WGS) entry which is preliminary data.</text>
</comment>
<gene>
    <name evidence="2" type="ORF">BHE75_00150</name>
</gene>
<dbReference type="PROSITE" id="PS51819">
    <property type="entry name" value="VOC"/>
    <property type="match status" value="1"/>
</dbReference>
<dbReference type="PANTHER" id="PTHR36437">
    <property type="entry name" value="GLYOXALASE/BLEOMYCIN RESISTANCE PROTEIN/DIOXYGENASE"/>
    <property type="match status" value="1"/>
</dbReference>
<dbReference type="InterPro" id="IPR004360">
    <property type="entry name" value="Glyas_Fos-R_dOase_dom"/>
</dbReference>
<evidence type="ECO:0000313" key="2">
    <source>
        <dbReference type="EMBL" id="OHT18181.1"/>
    </source>
</evidence>
<dbReference type="SUPFAM" id="SSF54593">
    <property type="entry name" value="Glyoxalase/Bleomycin resistance protein/Dihydroxybiphenyl dioxygenase"/>
    <property type="match status" value="1"/>
</dbReference>
<organism evidence="2 3">
    <name type="scientific">Edaphosphingomonas haloaromaticamans</name>
    <dbReference type="NCBI Taxonomy" id="653954"/>
    <lineage>
        <taxon>Bacteria</taxon>
        <taxon>Pseudomonadati</taxon>
        <taxon>Pseudomonadota</taxon>
        <taxon>Alphaproteobacteria</taxon>
        <taxon>Sphingomonadales</taxon>
        <taxon>Rhizorhabdaceae</taxon>
        <taxon>Edaphosphingomonas</taxon>
    </lineage>
</organism>